<dbReference type="GO" id="GO:0051015">
    <property type="term" value="F:actin filament binding"/>
    <property type="evidence" value="ECO:0007669"/>
    <property type="project" value="InterPro"/>
</dbReference>
<feature type="region of interest" description="Disordered" evidence="1">
    <location>
        <begin position="81"/>
        <end position="100"/>
    </location>
</feature>
<proteinExistence type="predicted"/>
<feature type="compositionally biased region" description="Basic and acidic residues" evidence="1">
    <location>
        <begin position="1134"/>
        <end position="1160"/>
    </location>
</feature>
<keyword evidence="6" id="KW-1185">Reference proteome</keyword>
<feature type="compositionally biased region" description="Basic and acidic residues" evidence="1">
    <location>
        <begin position="22"/>
        <end position="56"/>
    </location>
</feature>
<comment type="caution">
    <text evidence="5">The sequence shown here is derived from an EMBL/GenBank/DDBJ whole genome shotgun (WGS) entry which is preliminary data.</text>
</comment>
<accession>A0A2S4PVD7</accession>
<feature type="compositionally biased region" description="Polar residues" evidence="1">
    <location>
        <begin position="363"/>
        <end position="376"/>
    </location>
</feature>
<dbReference type="InterPro" id="IPR029006">
    <property type="entry name" value="ADF-H/Gelsolin-like_dom_sf"/>
</dbReference>
<feature type="region of interest" description="Disordered" evidence="1">
    <location>
        <begin position="105"/>
        <end position="141"/>
    </location>
</feature>
<dbReference type="InterPro" id="IPR057226">
    <property type="entry name" value="DUF7904"/>
</dbReference>
<evidence type="ECO:0000259" key="3">
    <source>
        <dbReference type="Pfam" id="PF13254"/>
    </source>
</evidence>
<evidence type="ECO:0000256" key="1">
    <source>
        <dbReference type="SAM" id="MobiDB-lite"/>
    </source>
</evidence>
<feature type="region of interest" description="Disordered" evidence="1">
    <location>
        <begin position="805"/>
        <end position="861"/>
    </location>
</feature>
<dbReference type="SUPFAM" id="SSF55753">
    <property type="entry name" value="Actin depolymerizing proteins"/>
    <property type="match status" value="2"/>
</dbReference>
<organism evidence="5 6">
    <name type="scientific">Erysiphe pulchra</name>
    <dbReference type="NCBI Taxonomy" id="225359"/>
    <lineage>
        <taxon>Eukaryota</taxon>
        <taxon>Fungi</taxon>
        <taxon>Dikarya</taxon>
        <taxon>Ascomycota</taxon>
        <taxon>Pezizomycotina</taxon>
        <taxon>Leotiomycetes</taxon>
        <taxon>Erysiphales</taxon>
        <taxon>Erysiphaceae</taxon>
        <taxon>Erysiphe</taxon>
    </lineage>
</organism>
<feature type="compositionally biased region" description="Polar residues" evidence="1">
    <location>
        <begin position="554"/>
        <end position="569"/>
    </location>
</feature>
<feature type="region of interest" description="Disordered" evidence="1">
    <location>
        <begin position="549"/>
        <end position="569"/>
    </location>
</feature>
<feature type="region of interest" description="Disordered" evidence="1">
    <location>
        <begin position="186"/>
        <end position="242"/>
    </location>
</feature>
<dbReference type="EMBL" id="PEDP01000436">
    <property type="protein sequence ID" value="POS85992.1"/>
    <property type="molecule type" value="Genomic_DNA"/>
</dbReference>
<dbReference type="Pfam" id="PF13254">
    <property type="entry name" value="DUF4045"/>
    <property type="match status" value="1"/>
</dbReference>
<dbReference type="OrthoDB" id="6375767at2759"/>
<feature type="region of interest" description="Disordered" evidence="1">
    <location>
        <begin position="22"/>
        <end position="71"/>
    </location>
</feature>
<feature type="compositionally biased region" description="Polar residues" evidence="1">
    <location>
        <begin position="734"/>
        <end position="743"/>
    </location>
</feature>
<dbReference type="Proteomes" id="UP000237438">
    <property type="component" value="Unassembled WGS sequence"/>
</dbReference>
<feature type="compositionally biased region" description="Polar residues" evidence="1">
    <location>
        <begin position="192"/>
        <end position="215"/>
    </location>
</feature>
<dbReference type="Pfam" id="PF00626">
    <property type="entry name" value="Gelsolin"/>
    <property type="match status" value="1"/>
</dbReference>
<feature type="compositionally biased region" description="Basic and acidic residues" evidence="1">
    <location>
        <begin position="1015"/>
        <end position="1128"/>
    </location>
</feature>
<feature type="domain" description="DUF7904" evidence="4">
    <location>
        <begin position="1299"/>
        <end position="1397"/>
    </location>
</feature>
<evidence type="ECO:0000313" key="6">
    <source>
        <dbReference type="Proteomes" id="UP000237438"/>
    </source>
</evidence>
<dbReference type="InterPro" id="IPR007122">
    <property type="entry name" value="Villin/Gelsolin"/>
</dbReference>
<dbReference type="Gene3D" id="3.40.20.10">
    <property type="entry name" value="Severin"/>
    <property type="match status" value="3"/>
</dbReference>
<sequence>MSSTINGSEDVQDFLERIKEIGRRRNQEDQERNRKLEEDIIQSKKDRQARRAERARSISPTKSSPVNIPIRYRFSVPQDLSSSEFPKLCPTGGGDELQHRMDSHGEFTSVRRKFPSPEKTESDTTAQDTSGTLEKSSTSNIAIAPSRSPILLWQRRPSVKALNINKINQVSDTATENEIRYQAAPPFLPLGNESNSLSSRDHTSQILASSSSSNHKPPKDQESRSISHENSESIDSEDSKLFTNNIAKTSDVTHIESLPELGRRHNFRDHLLSHSRNLSESEISKTYQTSPTMSEINCSPVLSVLPQKVEQHDETKVDYQKTMRSPGQIYRSLDRSHRSSSPTKGAGGFVQSAMMRRTDSVNKRWSASSSQNIVKPENSKNTEMKGTNTGSSPSSVGITPKLNNRPHSSHGRISNTQSRLGTSKSVKSNTSTPSLKSSFEESQGPTSRAENSSEINHESLNSNTLSHEDKTPPSSPKTFERRRWSPTKSSWLEAALNKPDFIKPKPKTTLPLQQPAWKSEISKARQKLQPDIGRSTNIAPKHEVNIGGLMRSRPTGSSLPPGNFPSLNSRLTTVIKKPSPSNSAAVDRQDQLSTIKTPTNAAPFMSSTLKSRGKFEPSSKIDFRANLKPRNLPIGSVNSNESELKNKFVQLRPTKTQNYVAPDELKENITRGKASLTITGGPLKTNHKDEFKEAILKKKEDFRKAKLEGKSISRASIEVEKNPIPEALIKQKSLGRSNSIMSVPSQDPHSPDSPDPSNSNQRSTANLSVENATITGKPQNKLYGKVSERMNPSLAGLLAQGLNKSSTERHELMSNSMLPNSEEDIKSKEDTRPETQLIFLTKDRARGPRRKPPSRTSVTKLSLQVQSKYEENSNKIVNSSDPSLLPLFRNQPELKLAKSNDPNLKEDQDYLKDEQHKVYDKNKILQKLTEIPISSQVESLNYNQPNLSDLSTQSSSNRNSSFALQPVQSILLDASNTSNTRTIGSSTQVILEQALQDPIQQDGAQKRHTGLETFEREQAEQDKAEQYKAQREKARQEEAEREKVERERAEQEQAEREQARQEQAEREQAERENFEIERAEQEKVKREQAESERALGEQFKKEKDNREQAEKERTERESNELEIEIEKAQRHHLEKNQSKQEDAHGELAKKEQAEREGAEQEREKFLGNNFQGLAENLIKNQEHRELGNSSARRVNRLSFSIGTFKNFVRGSVGLGLIGNNSSASSHLDSLPTLQSNDEAPVPETALAPNLVTKSSDCYTALTSFFDGMKSPQKFEFDTLNLLSLPTYQDSKITTIQVDLFHYSSDGKKQIVPSHQERTLFEENCYLCIHIFGNTNGKILTEIFLWVGDEVPKSDVQKTQNCAKNESKVMGGELHVILQGKEPSEFFSALGGIIIIQRGSSNRFDSLAPHILCARKLLSHIVFDEVDFSMESLCSGFSYLIVTGSGKCYLWKGSGSNFEEITCAKLIGIDFAMTGEIEEIEEGNECLSFFQIFGNDQKIPESADYWEMKPKCAKYNNRLFVADARVKEKIYEIEHFNQHDLSDSERVYVVDIFFGIYIIIGSKAKPQFSAFYNSLTFAQEYSILAAGIEERPFVPAIKIVLEGIPRDVKAVFRKWKDSLAPNYQAQKGNSLLEFPLSEVLEAIRS</sequence>
<protein>
    <recommendedName>
        <fullName evidence="7">Gelsolin repeat protein</fullName>
    </recommendedName>
</protein>
<evidence type="ECO:0008006" key="7">
    <source>
        <dbReference type="Google" id="ProtNLM"/>
    </source>
</evidence>
<dbReference type="SMART" id="SM00262">
    <property type="entry name" value="GEL"/>
    <property type="match status" value="2"/>
</dbReference>
<feature type="compositionally biased region" description="Basic and acidic residues" evidence="1">
    <location>
        <begin position="823"/>
        <end position="833"/>
    </location>
</feature>
<feature type="domain" description="Gelsolin-like" evidence="2">
    <location>
        <begin position="1420"/>
        <end position="1463"/>
    </location>
</feature>
<feature type="domain" description="DUF4045" evidence="3">
    <location>
        <begin position="8"/>
        <end position="702"/>
    </location>
</feature>
<reference evidence="5 6" key="1">
    <citation type="submission" date="2017-10" db="EMBL/GenBank/DDBJ databases">
        <title>Development of genomic resources for the powdery mildew, Erysiphe pulchra.</title>
        <authorList>
            <person name="Wadl P.A."/>
            <person name="Mack B.M."/>
            <person name="Moore G."/>
            <person name="Beltz S.B."/>
        </authorList>
    </citation>
    <scope>NUCLEOTIDE SEQUENCE [LARGE SCALE GENOMIC DNA]</scope>
    <source>
        <strain evidence="5">Cflorida</strain>
    </source>
</reference>
<feature type="compositionally biased region" description="Polar residues" evidence="1">
    <location>
        <begin position="123"/>
        <end position="141"/>
    </location>
</feature>
<dbReference type="InterPro" id="IPR025118">
    <property type="entry name" value="DUF4045"/>
</dbReference>
<feature type="compositionally biased region" description="Basic and acidic residues" evidence="1">
    <location>
        <begin position="217"/>
        <end position="231"/>
    </location>
</feature>
<dbReference type="InterPro" id="IPR007123">
    <property type="entry name" value="Gelsolin-like_dom"/>
</dbReference>
<dbReference type="Pfam" id="PF25480">
    <property type="entry name" value="DUF7904"/>
    <property type="match status" value="1"/>
</dbReference>
<name>A0A2S4PVD7_9PEZI</name>
<gene>
    <name evidence="5" type="ORF">EPUL_003354</name>
</gene>
<feature type="region of interest" description="Disordered" evidence="1">
    <location>
        <begin position="732"/>
        <end position="784"/>
    </location>
</feature>
<feature type="compositionally biased region" description="Polar residues" evidence="1">
    <location>
        <begin position="384"/>
        <end position="465"/>
    </location>
</feature>
<evidence type="ECO:0000259" key="2">
    <source>
        <dbReference type="Pfam" id="PF00626"/>
    </source>
</evidence>
<evidence type="ECO:0000259" key="4">
    <source>
        <dbReference type="Pfam" id="PF25480"/>
    </source>
</evidence>
<feature type="region of interest" description="Disordered" evidence="1">
    <location>
        <begin position="1015"/>
        <end position="1160"/>
    </location>
</feature>
<feature type="compositionally biased region" description="Polar residues" evidence="1">
    <location>
        <begin position="762"/>
        <end position="778"/>
    </location>
</feature>
<feature type="region of interest" description="Disordered" evidence="1">
    <location>
        <begin position="315"/>
        <end position="486"/>
    </location>
</feature>
<evidence type="ECO:0000313" key="5">
    <source>
        <dbReference type="EMBL" id="POS85992.1"/>
    </source>
</evidence>